<sequence>MPSMGDTNVTFNKGLYESVSRRVSGERVCTHEVKKCCPDSSLPRYTAGN</sequence>
<dbReference type="AlphaFoldDB" id="A0AAX1PND6"/>
<gene>
    <name evidence="1" type="ORF">DEU50_101210</name>
</gene>
<evidence type="ECO:0000313" key="1">
    <source>
        <dbReference type="EMBL" id="RAJ09482.1"/>
    </source>
</evidence>
<organism evidence="1 2">
    <name type="scientific">Aeromonas salmonicida</name>
    <dbReference type="NCBI Taxonomy" id="645"/>
    <lineage>
        <taxon>Bacteria</taxon>
        <taxon>Pseudomonadati</taxon>
        <taxon>Pseudomonadota</taxon>
        <taxon>Gammaproteobacteria</taxon>
        <taxon>Aeromonadales</taxon>
        <taxon>Aeromonadaceae</taxon>
        <taxon>Aeromonas</taxon>
    </lineage>
</organism>
<dbReference type="EMBL" id="QLLM01000001">
    <property type="protein sequence ID" value="RAJ09482.1"/>
    <property type="molecule type" value="Genomic_DNA"/>
</dbReference>
<comment type="caution">
    <text evidence="1">The sequence shown here is derived from an EMBL/GenBank/DDBJ whole genome shotgun (WGS) entry which is preliminary data.</text>
</comment>
<dbReference type="Proteomes" id="UP000249422">
    <property type="component" value="Unassembled WGS sequence"/>
</dbReference>
<accession>A0AAX1PND6</accession>
<name>A0AAX1PND6_AERSA</name>
<protein>
    <submittedName>
        <fullName evidence="1">Uncharacterized protein</fullName>
    </submittedName>
</protein>
<evidence type="ECO:0000313" key="2">
    <source>
        <dbReference type="Proteomes" id="UP000249422"/>
    </source>
</evidence>
<reference evidence="1 2" key="1">
    <citation type="submission" date="2018-06" db="EMBL/GenBank/DDBJ databases">
        <title>Freshwater and sediment microbial communities from various areas in North America, analyzing microbe dynamics in response to fracking.</title>
        <authorList>
            <person name="Lamendella R."/>
        </authorList>
    </citation>
    <scope>NUCLEOTIDE SEQUENCE [LARGE SCALE GENOMIC DNA]</scope>
    <source>
        <strain evidence="1 2">17</strain>
    </source>
</reference>
<proteinExistence type="predicted"/>